<keyword evidence="2" id="KW-0805">Transcription regulation</keyword>
<dbReference type="SUPFAM" id="SSF46785">
    <property type="entry name" value="Winged helix' DNA-binding domain"/>
    <property type="match status" value="1"/>
</dbReference>
<dbReference type="AlphaFoldDB" id="A0A1U9MF17"/>
<dbReference type="GO" id="GO:0003700">
    <property type="term" value="F:DNA-binding transcription factor activity"/>
    <property type="evidence" value="ECO:0007669"/>
    <property type="project" value="InterPro"/>
</dbReference>
<dbReference type="EMBL" id="CP015625">
    <property type="protein sequence ID" value="AQT46527.1"/>
    <property type="molecule type" value="Genomic_DNA"/>
</dbReference>
<organism evidence="6 7">
    <name type="scientific">Bartonella choladocola</name>
    <dbReference type="NCBI Taxonomy" id="2750995"/>
    <lineage>
        <taxon>Bacteria</taxon>
        <taxon>Pseudomonadati</taxon>
        <taxon>Pseudomonadota</taxon>
        <taxon>Alphaproteobacteria</taxon>
        <taxon>Hyphomicrobiales</taxon>
        <taxon>Bartonellaceae</taxon>
        <taxon>Bartonella</taxon>
    </lineage>
</organism>
<evidence type="ECO:0000256" key="1">
    <source>
        <dbReference type="ARBA" id="ARBA00009437"/>
    </source>
</evidence>
<dbReference type="Pfam" id="PF03466">
    <property type="entry name" value="LysR_substrate"/>
    <property type="match status" value="1"/>
</dbReference>
<comment type="similarity">
    <text evidence="1">Belongs to the LysR transcriptional regulatory family.</text>
</comment>
<evidence type="ECO:0000256" key="4">
    <source>
        <dbReference type="ARBA" id="ARBA00023163"/>
    </source>
</evidence>
<gene>
    <name evidence="6" type="ORF">BBC0122_003930</name>
</gene>
<dbReference type="Pfam" id="PF00126">
    <property type="entry name" value="HTH_1"/>
    <property type="match status" value="1"/>
</dbReference>
<keyword evidence="3 6" id="KW-0238">DNA-binding</keyword>
<reference evidence="6 7" key="1">
    <citation type="submission" date="2016-11" db="EMBL/GenBank/DDBJ databases">
        <title>Comparative genomics of Bartonella apis.</title>
        <authorList>
            <person name="Engel P."/>
        </authorList>
    </citation>
    <scope>NUCLEOTIDE SEQUENCE [LARGE SCALE GENOMIC DNA]</scope>
    <source>
        <strain evidence="6 7">BBC0122</strain>
    </source>
</reference>
<accession>A0A1U9MF17</accession>
<evidence type="ECO:0000256" key="3">
    <source>
        <dbReference type="ARBA" id="ARBA00023125"/>
    </source>
</evidence>
<evidence type="ECO:0000313" key="6">
    <source>
        <dbReference type="EMBL" id="AQT46527.1"/>
    </source>
</evidence>
<name>A0A1U9MF17_9HYPH</name>
<dbReference type="Gene3D" id="3.40.190.290">
    <property type="match status" value="1"/>
</dbReference>
<dbReference type="InterPro" id="IPR036388">
    <property type="entry name" value="WH-like_DNA-bd_sf"/>
</dbReference>
<evidence type="ECO:0000256" key="2">
    <source>
        <dbReference type="ARBA" id="ARBA00023015"/>
    </source>
</evidence>
<dbReference type="KEGG" id="bapi:BBC0122_003930"/>
<evidence type="ECO:0000313" key="7">
    <source>
        <dbReference type="Proteomes" id="UP000189632"/>
    </source>
</evidence>
<dbReference type="SUPFAM" id="SSF53850">
    <property type="entry name" value="Periplasmic binding protein-like II"/>
    <property type="match status" value="1"/>
</dbReference>
<dbReference type="InterPro" id="IPR036390">
    <property type="entry name" value="WH_DNA-bd_sf"/>
</dbReference>
<protein>
    <submittedName>
        <fullName evidence="6">DNA-binding transcriptional regulator, LysR family</fullName>
    </submittedName>
</protein>
<dbReference type="Gene3D" id="1.10.10.10">
    <property type="entry name" value="Winged helix-like DNA-binding domain superfamily/Winged helix DNA-binding domain"/>
    <property type="match status" value="1"/>
</dbReference>
<keyword evidence="4" id="KW-0804">Transcription</keyword>
<dbReference type="InterPro" id="IPR005119">
    <property type="entry name" value="LysR_subst-bd"/>
</dbReference>
<dbReference type="PANTHER" id="PTHR30537:SF3">
    <property type="entry name" value="TRANSCRIPTIONAL REGULATORY PROTEIN"/>
    <property type="match status" value="1"/>
</dbReference>
<sequence length="318" mass="35972">MTPLLRVIIQKQWWIILICCAKLCIMNWDDLKIFLAVARKGQLLSAAKLLSVNHTTVARRLTALEDELKTQLVVRRTTGCDLTASGEELLVRAEKIEAELLLAQEQLGGKNINLAGHVRIAAPDGFGVSFLAPRLNDILLRYPDLVLQLVPMPRSFSLSQREADIAITVERPRHGRLIARKLVDYRLGLYAHRNYIKEYGLPERIEELKAHHLISYVEDLVASQALAYNDEISRDFTSNFQISSTLGQLEAARSGAGIAVLHSYIAQNYNDLIPVLPDHKIERAYWLSYHESARNIRRVSEVASMIAVIVQKNRSLFE</sequence>
<dbReference type="GO" id="GO:0043565">
    <property type="term" value="F:sequence-specific DNA binding"/>
    <property type="evidence" value="ECO:0007669"/>
    <property type="project" value="TreeGrafter"/>
</dbReference>
<proteinExistence type="inferred from homology"/>
<dbReference type="PROSITE" id="PS50931">
    <property type="entry name" value="HTH_LYSR"/>
    <property type="match status" value="1"/>
</dbReference>
<evidence type="ECO:0000259" key="5">
    <source>
        <dbReference type="PROSITE" id="PS50931"/>
    </source>
</evidence>
<dbReference type="GO" id="GO:0006351">
    <property type="term" value="P:DNA-templated transcription"/>
    <property type="evidence" value="ECO:0007669"/>
    <property type="project" value="TreeGrafter"/>
</dbReference>
<dbReference type="Proteomes" id="UP000189632">
    <property type="component" value="Chromosome"/>
</dbReference>
<dbReference type="InterPro" id="IPR000847">
    <property type="entry name" value="LysR_HTH_N"/>
</dbReference>
<dbReference type="InterPro" id="IPR058163">
    <property type="entry name" value="LysR-type_TF_proteobact-type"/>
</dbReference>
<keyword evidence="7" id="KW-1185">Reference proteome</keyword>
<dbReference type="PANTHER" id="PTHR30537">
    <property type="entry name" value="HTH-TYPE TRANSCRIPTIONAL REGULATOR"/>
    <property type="match status" value="1"/>
</dbReference>
<feature type="domain" description="HTH lysR-type" evidence="5">
    <location>
        <begin position="26"/>
        <end position="83"/>
    </location>
</feature>